<evidence type="ECO:0000256" key="1">
    <source>
        <dbReference type="SAM" id="MobiDB-lite"/>
    </source>
</evidence>
<dbReference type="InterPro" id="IPR013229">
    <property type="entry name" value="PEGA"/>
</dbReference>
<accession>A0ABT6XD08</accession>
<evidence type="ECO:0000259" key="3">
    <source>
        <dbReference type="Pfam" id="PF08308"/>
    </source>
</evidence>
<keyword evidence="2" id="KW-0732">Signal</keyword>
<dbReference type="Proteomes" id="UP001321580">
    <property type="component" value="Unassembled WGS sequence"/>
</dbReference>
<evidence type="ECO:0000313" key="5">
    <source>
        <dbReference type="Proteomes" id="UP001321580"/>
    </source>
</evidence>
<feature type="signal peptide" evidence="2">
    <location>
        <begin position="1"/>
        <end position="16"/>
    </location>
</feature>
<reference evidence="4 5" key="1">
    <citation type="submission" date="2023-05" db="EMBL/GenBank/DDBJ databases">
        <title>Lysobacter sp. strain LF1 Genome sequencing and assembly.</title>
        <authorList>
            <person name="Jung Y."/>
        </authorList>
    </citation>
    <scope>NUCLEOTIDE SEQUENCE [LARGE SCALE GENOMIC DNA]</scope>
    <source>
        <strain evidence="4 5">LF1</strain>
    </source>
</reference>
<feature type="domain" description="PEGA" evidence="3">
    <location>
        <begin position="27"/>
        <end position="76"/>
    </location>
</feature>
<feature type="region of interest" description="Disordered" evidence="1">
    <location>
        <begin position="129"/>
        <end position="162"/>
    </location>
</feature>
<dbReference type="Pfam" id="PF08308">
    <property type="entry name" value="PEGA"/>
    <property type="match status" value="1"/>
</dbReference>
<name>A0ABT6XD08_9GAMM</name>
<evidence type="ECO:0000256" key="2">
    <source>
        <dbReference type="SAM" id="SignalP"/>
    </source>
</evidence>
<keyword evidence="5" id="KW-1185">Reference proteome</keyword>
<protein>
    <submittedName>
        <fullName evidence="4">PEGA domain-containing protein</fullName>
    </submittedName>
</protein>
<dbReference type="RefSeq" id="WP_283211516.1">
    <property type="nucleotide sequence ID" value="NZ_JASGBI010000001.1"/>
</dbReference>
<feature type="chain" id="PRO_5046076532" evidence="2">
    <location>
        <begin position="17"/>
        <end position="162"/>
    </location>
</feature>
<proteinExistence type="predicted"/>
<sequence length="162" mass="16380">MLAVVLCALANLVGCATVTRGTTQAFSVESTPLGATVSLSNGERCDTPCTLTLKRKHPVAVQVCKTGYAPVETVVQSQVSGAGAAGMAGNVLLGGLIGAGVDAASGATKELRPNPLSLQLVAAEPGCEAPTFPAVPENGQTPEEYAKTKKKKKKSADEVASN</sequence>
<dbReference type="EMBL" id="JASGBI010000001">
    <property type="protein sequence ID" value="MDI9238027.1"/>
    <property type="molecule type" value="Genomic_DNA"/>
</dbReference>
<comment type="caution">
    <text evidence="4">The sequence shown here is derived from an EMBL/GenBank/DDBJ whole genome shotgun (WGS) entry which is preliminary data.</text>
</comment>
<organism evidence="4 5">
    <name type="scientific">Lysobacter stagni</name>
    <dbReference type="NCBI Taxonomy" id="3045172"/>
    <lineage>
        <taxon>Bacteria</taxon>
        <taxon>Pseudomonadati</taxon>
        <taxon>Pseudomonadota</taxon>
        <taxon>Gammaproteobacteria</taxon>
        <taxon>Lysobacterales</taxon>
        <taxon>Lysobacteraceae</taxon>
        <taxon>Lysobacter</taxon>
    </lineage>
</organism>
<gene>
    <name evidence="4" type="ORF">QLQ15_03790</name>
</gene>
<evidence type="ECO:0000313" key="4">
    <source>
        <dbReference type="EMBL" id="MDI9238027.1"/>
    </source>
</evidence>